<dbReference type="EMBL" id="ML208475">
    <property type="protein sequence ID" value="TFK64429.1"/>
    <property type="molecule type" value="Genomic_DNA"/>
</dbReference>
<dbReference type="Proteomes" id="UP000308600">
    <property type="component" value="Unassembled WGS sequence"/>
</dbReference>
<evidence type="ECO:0000313" key="1">
    <source>
        <dbReference type="EMBL" id="TFK64429.1"/>
    </source>
</evidence>
<sequence length="575" mass="64937">MATHFSVPIHLHRFFPGSLYDDFRLVQARTGAVIFGSVALDVFTRTYNDSSTLDITVTFLAYGELANWLEDHSYMYQKPRPGVDADDSNVVDAEDDDVCSDTDSSSNGTEAYHPPDVAKYVNGIRIIHVWVARNTTLENVIGSNLTCTMNFITANDAISLYPHSTFHLGQALRLRHIYGDPTDIFIDKYRGLGWSVIDEVPAADRARKHDDFYAVQDRSGVRFVGDSKCWILPCVPSSRLLEFTLFRHINSWNIEFTPRGACSRFTVVKSEDLRERYLVSQDRELGHFIRKAIYDTRDQIHDRAVLYIQEHFNLQTALSLYFSDTDVEGFMVFLRETHSAIIGSTSFHFFDRSLTSDVPLEVLVDDGDAPSITHWLKMSDYSPGTTTTFSPDDYGVSLVGIEVDVDITDFFDTKDRLVRVISATVSPTDFVLRSKCTSVMGIISAHGARFFYPHSTFDERTALRIHNSVLEVNFATPDFFSDNGLTVCDNLSSTHRTDALSDFEVGGRRYVGDHKTWSLGVPLGFPRSESSSWKLTYHDDKAYTRVTSSFSMSYSDIDSSDQDQDDSDSSECRST</sequence>
<name>A0ACD3AGL8_9AGAR</name>
<reference evidence="1 2" key="1">
    <citation type="journal article" date="2019" name="Nat. Ecol. Evol.">
        <title>Megaphylogeny resolves global patterns of mushroom evolution.</title>
        <authorList>
            <person name="Varga T."/>
            <person name="Krizsan K."/>
            <person name="Foldi C."/>
            <person name="Dima B."/>
            <person name="Sanchez-Garcia M."/>
            <person name="Sanchez-Ramirez S."/>
            <person name="Szollosi G.J."/>
            <person name="Szarkandi J.G."/>
            <person name="Papp V."/>
            <person name="Albert L."/>
            <person name="Andreopoulos W."/>
            <person name="Angelini C."/>
            <person name="Antonin V."/>
            <person name="Barry K.W."/>
            <person name="Bougher N.L."/>
            <person name="Buchanan P."/>
            <person name="Buyck B."/>
            <person name="Bense V."/>
            <person name="Catcheside P."/>
            <person name="Chovatia M."/>
            <person name="Cooper J."/>
            <person name="Damon W."/>
            <person name="Desjardin D."/>
            <person name="Finy P."/>
            <person name="Geml J."/>
            <person name="Haridas S."/>
            <person name="Hughes K."/>
            <person name="Justo A."/>
            <person name="Karasinski D."/>
            <person name="Kautmanova I."/>
            <person name="Kiss B."/>
            <person name="Kocsube S."/>
            <person name="Kotiranta H."/>
            <person name="LaButti K.M."/>
            <person name="Lechner B.E."/>
            <person name="Liimatainen K."/>
            <person name="Lipzen A."/>
            <person name="Lukacs Z."/>
            <person name="Mihaltcheva S."/>
            <person name="Morgado L.N."/>
            <person name="Niskanen T."/>
            <person name="Noordeloos M.E."/>
            <person name="Ohm R.A."/>
            <person name="Ortiz-Santana B."/>
            <person name="Ovrebo C."/>
            <person name="Racz N."/>
            <person name="Riley R."/>
            <person name="Savchenko A."/>
            <person name="Shiryaev A."/>
            <person name="Soop K."/>
            <person name="Spirin V."/>
            <person name="Szebenyi C."/>
            <person name="Tomsovsky M."/>
            <person name="Tulloss R.E."/>
            <person name="Uehling J."/>
            <person name="Grigoriev I.V."/>
            <person name="Vagvolgyi C."/>
            <person name="Papp T."/>
            <person name="Martin F.M."/>
            <person name="Miettinen O."/>
            <person name="Hibbett D.S."/>
            <person name="Nagy L.G."/>
        </authorList>
    </citation>
    <scope>NUCLEOTIDE SEQUENCE [LARGE SCALE GENOMIC DNA]</scope>
    <source>
        <strain evidence="1 2">NL-1719</strain>
    </source>
</reference>
<gene>
    <name evidence="1" type="ORF">BDN72DRAFT_901581</name>
</gene>
<protein>
    <submittedName>
        <fullName evidence="1">Uncharacterized protein</fullName>
    </submittedName>
</protein>
<organism evidence="1 2">
    <name type="scientific">Pluteus cervinus</name>
    <dbReference type="NCBI Taxonomy" id="181527"/>
    <lineage>
        <taxon>Eukaryota</taxon>
        <taxon>Fungi</taxon>
        <taxon>Dikarya</taxon>
        <taxon>Basidiomycota</taxon>
        <taxon>Agaricomycotina</taxon>
        <taxon>Agaricomycetes</taxon>
        <taxon>Agaricomycetidae</taxon>
        <taxon>Agaricales</taxon>
        <taxon>Pluteineae</taxon>
        <taxon>Pluteaceae</taxon>
        <taxon>Pluteus</taxon>
    </lineage>
</organism>
<accession>A0ACD3AGL8</accession>
<proteinExistence type="predicted"/>
<keyword evidence="2" id="KW-1185">Reference proteome</keyword>
<evidence type="ECO:0000313" key="2">
    <source>
        <dbReference type="Proteomes" id="UP000308600"/>
    </source>
</evidence>